<reference evidence="1" key="1">
    <citation type="submission" date="2023-07" db="EMBL/GenBank/DDBJ databases">
        <title>Sorghum-associated microbial communities from plants grown in Nebraska, USA.</title>
        <authorList>
            <person name="Schachtman D."/>
        </authorList>
    </citation>
    <scope>NUCLEOTIDE SEQUENCE</scope>
    <source>
        <strain evidence="1">2697</strain>
    </source>
</reference>
<organism evidence="1 2">
    <name type="scientific">Pedobacter africanus</name>
    <dbReference type="NCBI Taxonomy" id="151894"/>
    <lineage>
        <taxon>Bacteria</taxon>
        <taxon>Pseudomonadati</taxon>
        <taxon>Bacteroidota</taxon>
        <taxon>Sphingobacteriia</taxon>
        <taxon>Sphingobacteriales</taxon>
        <taxon>Sphingobacteriaceae</taxon>
        <taxon>Pedobacter</taxon>
    </lineage>
</organism>
<evidence type="ECO:0000313" key="1">
    <source>
        <dbReference type="EMBL" id="MDR6781898.1"/>
    </source>
</evidence>
<sequence>MKTIKWIIAVSVLLINADAFSQTTVVQDTKGETALPVGAGGVVSINAKEESISASYGITLKNLKKLNEGSLKNPNYIGVNFKAKGKNGLASIAKNGEFQYDGSVGVFYFQDIDDKTVPYNSLFQYYVGMDMIFSQFKLYNPDLGFDKQVYDKNRMGYKATLGGSFNGKLTEKIPLVIGLAVNGGQKNNTGDLKAVDISNSSTVTDPVSGNIRTVQKDKTSAYQLSEYRNSVSYMNINADFGPRLFTQYQVLLHARWSMQEGRKPQWNPAAGLYFTKSGAPSEIVAGLQVQVIDWYNTAASTKSRGERTTFNVVAGFSF</sequence>
<accession>A0ACC6KRX9</accession>
<proteinExistence type="predicted"/>
<evidence type="ECO:0000313" key="2">
    <source>
        <dbReference type="Proteomes" id="UP001246858"/>
    </source>
</evidence>
<name>A0ACC6KRX9_9SPHI</name>
<keyword evidence="2" id="KW-1185">Reference proteome</keyword>
<protein>
    <submittedName>
        <fullName evidence="1">Uncharacterized protein</fullName>
    </submittedName>
</protein>
<dbReference type="EMBL" id="JAVDTF010000001">
    <property type="protein sequence ID" value="MDR6781898.1"/>
    <property type="molecule type" value="Genomic_DNA"/>
</dbReference>
<dbReference type="Proteomes" id="UP001246858">
    <property type="component" value="Unassembled WGS sequence"/>
</dbReference>
<comment type="caution">
    <text evidence="1">The sequence shown here is derived from an EMBL/GenBank/DDBJ whole genome shotgun (WGS) entry which is preliminary data.</text>
</comment>
<gene>
    <name evidence="1" type="ORF">J2X78_000450</name>
</gene>